<evidence type="ECO:0000313" key="1">
    <source>
        <dbReference type="EMBL" id="JAH60325.1"/>
    </source>
</evidence>
<accession>A0A0E9U5A5</accession>
<reference evidence="1" key="1">
    <citation type="submission" date="2014-11" db="EMBL/GenBank/DDBJ databases">
        <authorList>
            <person name="Amaro Gonzalez C."/>
        </authorList>
    </citation>
    <scope>NUCLEOTIDE SEQUENCE</scope>
</reference>
<organism evidence="1">
    <name type="scientific">Anguilla anguilla</name>
    <name type="common">European freshwater eel</name>
    <name type="synonym">Muraena anguilla</name>
    <dbReference type="NCBI Taxonomy" id="7936"/>
    <lineage>
        <taxon>Eukaryota</taxon>
        <taxon>Metazoa</taxon>
        <taxon>Chordata</taxon>
        <taxon>Craniata</taxon>
        <taxon>Vertebrata</taxon>
        <taxon>Euteleostomi</taxon>
        <taxon>Actinopterygii</taxon>
        <taxon>Neopterygii</taxon>
        <taxon>Teleostei</taxon>
        <taxon>Anguilliformes</taxon>
        <taxon>Anguillidae</taxon>
        <taxon>Anguilla</taxon>
    </lineage>
</organism>
<reference evidence="1" key="2">
    <citation type="journal article" date="2015" name="Fish Shellfish Immunol.">
        <title>Early steps in the European eel (Anguilla anguilla)-Vibrio vulnificus interaction in the gills: Role of the RtxA13 toxin.</title>
        <authorList>
            <person name="Callol A."/>
            <person name="Pajuelo D."/>
            <person name="Ebbesson L."/>
            <person name="Teles M."/>
            <person name="MacKenzie S."/>
            <person name="Amaro C."/>
        </authorList>
    </citation>
    <scope>NUCLEOTIDE SEQUENCE</scope>
</reference>
<name>A0A0E9U5A5_ANGAN</name>
<proteinExistence type="predicted"/>
<dbReference type="AlphaFoldDB" id="A0A0E9U5A5"/>
<protein>
    <submittedName>
        <fullName evidence="1">Uncharacterized protein</fullName>
    </submittedName>
</protein>
<dbReference type="EMBL" id="GBXM01048252">
    <property type="protein sequence ID" value="JAH60325.1"/>
    <property type="molecule type" value="Transcribed_RNA"/>
</dbReference>
<sequence>MQSVFLPFWFGRPQDSAEADSPQ</sequence>